<dbReference type="EMBL" id="CAJVPL010000915">
    <property type="protein sequence ID" value="CAG8540031.1"/>
    <property type="molecule type" value="Genomic_DNA"/>
</dbReference>
<dbReference type="Proteomes" id="UP000789831">
    <property type="component" value="Unassembled WGS sequence"/>
</dbReference>
<protein>
    <submittedName>
        <fullName evidence="1">11302_t:CDS:1</fullName>
    </submittedName>
</protein>
<comment type="caution">
    <text evidence="1">The sequence shown here is derived from an EMBL/GenBank/DDBJ whole genome shotgun (WGS) entry which is preliminary data.</text>
</comment>
<reference evidence="1" key="1">
    <citation type="submission" date="2021-06" db="EMBL/GenBank/DDBJ databases">
        <authorList>
            <person name="Kallberg Y."/>
            <person name="Tangrot J."/>
            <person name="Rosling A."/>
        </authorList>
    </citation>
    <scope>NUCLEOTIDE SEQUENCE</scope>
    <source>
        <strain evidence="1">MT106</strain>
    </source>
</reference>
<evidence type="ECO:0000313" key="2">
    <source>
        <dbReference type="Proteomes" id="UP000789831"/>
    </source>
</evidence>
<sequence>MCFRKSANSGYPKSTAYSKDFVDMIMVCDKPSEWFDAFFAVVLQHAKTTIIKENQMPRAFWKKQMNAEWNRDFWDEIFLRYAGYAGYNIEFHTTKTLDLSFLAVKTPLELLEPFINVTTLDVLKKNAIAKLCGGENVKEKKLFGGIEEISTIGNDIGGNLCFTHFICLKDTPNVETLKRLYDCGAAGIKKRNHPGCDLLLSVKLSNDSKFKDDISWWLSTKNIFKKTNLADTQLPRIVLY</sequence>
<keyword evidence="2" id="KW-1185">Reference proteome</keyword>
<name>A0A9N9AT72_9GLOM</name>
<evidence type="ECO:0000313" key="1">
    <source>
        <dbReference type="EMBL" id="CAG8540031.1"/>
    </source>
</evidence>
<accession>A0A9N9AT72</accession>
<organism evidence="1 2">
    <name type="scientific">Ambispora gerdemannii</name>
    <dbReference type="NCBI Taxonomy" id="144530"/>
    <lineage>
        <taxon>Eukaryota</taxon>
        <taxon>Fungi</taxon>
        <taxon>Fungi incertae sedis</taxon>
        <taxon>Mucoromycota</taxon>
        <taxon>Glomeromycotina</taxon>
        <taxon>Glomeromycetes</taxon>
        <taxon>Archaeosporales</taxon>
        <taxon>Ambisporaceae</taxon>
        <taxon>Ambispora</taxon>
    </lineage>
</organism>
<proteinExistence type="predicted"/>
<gene>
    <name evidence="1" type="ORF">AGERDE_LOCUS6137</name>
</gene>
<dbReference type="AlphaFoldDB" id="A0A9N9AT72"/>
<dbReference type="OrthoDB" id="2423263at2759"/>